<keyword evidence="11" id="KW-1185">Reference proteome</keyword>
<dbReference type="InterPro" id="IPR036390">
    <property type="entry name" value="WH_DNA-bd_sf"/>
</dbReference>
<dbReference type="InterPro" id="IPR001766">
    <property type="entry name" value="Fork_head_dom"/>
</dbReference>
<dbReference type="SUPFAM" id="SSF46785">
    <property type="entry name" value="Winged helix' DNA-binding domain"/>
    <property type="match status" value="1"/>
</dbReference>
<dbReference type="Pfam" id="PF00250">
    <property type="entry name" value="Forkhead"/>
    <property type="match status" value="1"/>
</dbReference>
<accession>A0A194XLN9</accession>
<feature type="region of interest" description="Disordered" evidence="7">
    <location>
        <begin position="371"/>
        <end position="518"/>
    </location>
</feature>
<dbReference type="KEGG" id="psco:LY89DRAFT_729804"/>
<feature type="compositionally biased region" description="Polar residues" evidence="7">
    <location>
        <begin position="501"/>
        <end position="515"/>
    </location>
</feature>
<keyword evidence="4" id="KW-0804">Transcription</keyword>
<feature type="region of interest" description="Disordered" evidence="7">
    <location>
        <begin position="1"/>
        <end position="24"/>
    </location>
</feature>
<feature type="compositionally biased region" description="Low complexity" evidence="7">
    <location>
        <begin position="204"/>
        <end position="218"/>
    </location>
</feature>
<dbReference type="PROSITE" id="PS50006">
    <property type="entry name" value="FHA_DOMAIN"/>
    <property type="match status" value="1"/>
</dbReference>
<evidence type="ECO:0000256" key="3">
    <source>
        <dbReference type="ARBA" id="ARBA00023125"/>
    </source>
</evidence>
<dbReference type="InterPro" id="IPR030456">
    <property type="entry name" value="TF_fork_head_CS_2"/>
</dbReference>
<dbReference type="GO" id="GO:0000981">
    <property type="term" value="F:DNA-binding transcription factor activity, RNA polymerase II-specific"/>
    <property type="evidence" value="ECO:0007669"/>
    <property type="project" value="TreeGrafter"/>
</dbReference>
<dbReference type="Proteomes" id="UP000070700">
    <property type="component" value="Unassembled WGS sequence"/>
</dbReference>
<dbReference type="GO" id="GO:0005634">
    <property type="term" value="C:nucleus"/>
    <property type="evidence" value="ECO:0007669"/>
    <property type="project" value="UniProtKB-SubCell"/>
</dbReference>
<evidence type="ECO:0000313" key="10">
    <source>
        <dbReference type="EMBL" id="KUJ20999.1"/>
    </source>
</evidence>
<protein>
    <submittedName>
        <fullName evidence="10">Uncharacterized protein</fullName>
    </submittedName>
</protein>
<evidence type="ECO:0000313" key="11">
    <source>
        <dbReference type="Proteomes" id="UP000070700"/>
    </source>
</evidence>
<feature type="domain" description="FHA" evidence="8">
    <location>
        <begin position="82"/>
        <end position="143"/>
    </location>
</feature>
<dbReference type="EMBL" id="KQ947408">
    <property type="protein sequence ID" value="KUJ20999.1"/>
    <property type="molecule type" value="Genomic_DNA"/>
</dbReference>
<dbReference type="Gene3D" id="2.60.200.20">
    <property type="match status" value="1"/>
</dbReference>
<feature type="compositionally biased region" description="Basic and acidic residues" evidence="7">
    <location>
        <begin position="435"/>
        <end position="445"/>
    </location>
</feature>
<feature type="compositionally biased region" description="Polar residues" evidence="7">
    <location>
        <begin position="472"/>
        <end position="486"/>
    </location>
</feature>
<reference evidence="10 11" key="1">
    <citation type="submission" date="2015-10" db="EMBL/GenBank/DDBJ databases">
        <title>Full genome of DAOMC 229536 Phialocephala scopiformis, a fungal endophyte of spruce producing the potent anti-insectan compound rugulosin.</title>
        <authorList>
            <consortium name="DOE Joint Genome Institute"/>
            <person name="Walker A.K."/>
            <person name="Frasz S.L."/>
            <person name="Seifert K.A."/>
            <person name="Miller J.D."/>
            <person name="Mondo S.J."/>
            <person name="Labutti K."/>
            <person name="Lipzen A."/>
            <person name="Dockter R."/>
            <person name="Kennedy M."/>
            <person name="Grigoriev I.V."/>
            <person name="Spatafora J.W."/>
        </authorList>
    </citation>
    <scope>NUCLEOTIDE SEQUENCE [LARGE SCALE GENOMIC DNA]</scope>
    <source>
        <strain evidence="10 11">CBS 120377</strain>
    </source>
</reference>
<dbReference type="SMART" id="SM00339">
    <property type="entry name" value="FH"/>
    <property type="match status" value="1"/>
</dbReference>
<feature type="region of interest" description="Disordered" evidence="7">
    <location>
        <begin position="193"/>
        <end position="264"/>
    </location>
</feature>
<feature type="domain" description="Fork-head" evidence="9">
    <location>
        <begin position="283"/>
        <end position="371"/>
    </location>
</feature>
<gene>
    <name evidence="10" type="ORF">LY89DRAFT_729804</name>
</gene>
<dbReference type="InterPro" id="IPR008984">
    <property type="entry name" value="SMAD_FHA_dom_sf"/>
</dbReference>
<dbReference type="Gene3D" id="1.10.10.10">
    <property type="entry name" value="Winged helix-like DNA-binding domain superfamily/Winged helix DNA-binding domain"/>
    <property type="match status" value="1"/>
</dbReference>
<dbReference type="GO" id="GO:0000978">
    <property type="term" value="F:RNA polymerase II cis-regulatory region sequence-specific DNA binding"/>
    <property type="evidence" value="ECO:0007669"/>
    <property type="project" value="TreeGrafter"/>
</dbReference>
<dbReference type="InterPro" id="IPR036388">
    <property type="entry name" value="WH-like_DNA-bd_sf"/>
</dbReference>
<dbReference type="CDD" id="cd00059">
    <property type="entry name" value="FH_FOX"/>
    <property type="match status" value="1"/>
</dbReference>
<dbReference type="Pfam" id="PF00498">
    <property type="entry name" value="FHA"/>
    <property type="match status" value="1"/>
</dbReference>
<evidence type="ECO:0000256" key="1">
    <source>
        <dbReference type="ARBA" id="ARBA00004123"/>
    </source>
</evidence>
<dbReference type="AlphaFoldDB" id="A0A194XLN9"/>
<name>A0A194XLN9_MOLSC</name>
<keyword evidence="2" id="KW-0805">Transcription regulation</keyword>
<feature type="region of interest" description="Disordered" evidence="7">
    <location>
        <begin position="530"/>
        <end position="595"/>
    </location>
</feature>
<dbReference type="InterPro" id="IPR000253">
    <property type="entry name" value="FHA_dom"/>
</dbReference>
<dbReference type="RefSeq" id="XP_018075354.1">
    <property type="nucleotide sequence ID" value="XM_018219409.1"/>
</dbReference>
<dbReference type="CDD" id="cd22701">
    <property type="entry name" value="FHA_FKH1-like"/>
    <property type="match status" value="1"/>
</dbReference>
<evidence type="ECO:0000256" key="2">
    <source>
        <dbReference type="ARBA" id="ARBA00023015"/>
    </source>
</evidence>
<dbReference type="PROSITE" id="PS50039">
    <property type="entry name" value="FORK_HEAD_3"/>
    <property type="match status" value="1"/>
</dbReference>
<evidence type="ECO:0000256" key="4">
    <source>
        <dbReference type="ARBA" id="ARBA00023163"/>
    </source>
</evidence>
<dbReference type="PROSITE" id="PS00658">
    <property type="entry name" value="FORK_HEAD_2"/>
    <property type="match status" value="1"/>
</dbReference>
<proteinExistence type="predicted"/>
<evidence type="ECO:0000259" key="8">
    <source>
        <dbReference type="PROSITE" id="PS50006"/>
    </source>
</evidence>
<feature type="compositionally biased region" description="Acidic residues" evidence="7">
    <location>
        <begin position="581"/>
        <end position="592"/>
    </location>
</feature>
<dbReference type="SUPFAM" id="SSF49879">
    <property type="entry name" value="SMAD/FHA domain"/>
    <property type="match status" value="1"/>
</dbReference>
<evidence type="ECO:0000256" key="7">
    <source>
        <dbReference type="SAM" id="MobiDB-lite"/>
    </source>
</evidence>
<dbReference type="PANTHER" id="PTHR45881:SF1">
    <property type="entry name" value="FORK HEAD PROTEIN HOMOLOG 2"/>
    <property type="match status" value="1"/>
</dbReference>
<dbReference type="FunFam" id="1.10.10.10:FF:000030">
    <property type="entry name" value="Forkhead box protein K2"/>
    <property type="match status" value="1"/>
</dbReference>
<comment type="subcellular location">
    <subcellularLocation>
        <location evidence="1 6">Nucleus</location>
    </subcellularLocation>
</comment>
<organism evidence="10 11">
    <name type="scientific">Mollisia scopiformis</name>
    <name type="common">Conifer needle endophyte fungus</name>
    <name type="synonym">Phialocephala scopiformis</name>
    <dbReference type="NCBI Taxonomy" id="149040"/>
    <lineage>
        <taxon>Eukaryota</taxon>
        <taxon>Fungi</taxon>
        <taxon>Dikarya</taxon>
        <taxon>Ascomycota</taxon>
        <taxon>Pezizomycotina</taxon>
        <taxon>Leotiomycetes</taxon>
        <taxon>Helotiales</taxon>
        <taxon>Mollisiaceae</taxon>
        <taxon>Mollisia</taxon>
    </lineage>
</organism>
<keyword evidence="5 6" id="KW-0539">Nucleus</keyword>
<dbReference type="PRINTS" id="PR00053">
    <property type="entry name" value="FORKHEAD"/>
</dbReference>
<dbReference type="SMART" id="SM00240">
    <property type="entry name" value="FHA"/>
    <property type="match status" value="1"/>
</dbReference>
<evidence type="ECO:0000256" key="5">
    <source>
        <dbReference type="ARBA" id="ARBA00023242"/>
    </source>
</evidence>
<keyword evidence="3 6" id="KW-0238">DNA-binding</keyword>
<evidence type="ECO:0000259" key="9">
    <source>
        <dbReference type="PROSITE" id="PS50039"/>
    </source>
</evidence>
<dbReference type="InParanoid" id="A0A194XLN9"/>
<dbReference type="OrthoDB" id="5954824at2759"/>
<feature type="compositionally biased region" description="Basic and acidic residues" evidence="7">
    <location>
        <begin position="400"/>
        <end position="409"/>
    </location>
</feature>
<dbReference type="FunCoup" id="A0A194XLN9">
    <property type="interactions" value="1794"/>
</dbReference>
<dbReference type="PANTHER" id="PTHR45881">
    <property type="entry name" value="CHECKPOINT SUPPRESSOR 1-LIKE, ISOFORM A-RELATED"/>
    <property type="match status" value="1"/>
</dbReference>
<dbReference type="GeneID" id="28829135"/>
<dbReference type="STRING" id="149040.A0A194XLN9"/>
<feature type="compositionally biased region" description="Low complexity" evidence="7">
    <location>
        <begin position="541"/>
        <end position="565"/>
    </location>
</feature>
<feature type="DNA-binding region" description="Fork-head" evidence="6">
    <location>
        <begin position="283"/>
        <end position="371"/>
    </location>
</feature>
<sequence>MKVEESVEQPPPPPALPVSQEGIDMNDDDIVNAVIPFMSSPETTVQARQDHANERYKAERSVPAFAKLAGKDWTFWITKVKNLIGRPPENGNLLPGVPPVDIDLGPSKHISRQHAEITYDSETEEWYIEVVGRNPIRIDDVKYLRASRTRLTNGQVIEIGGVEMIFALPSDNSKLQIHPRYLERAGLIQAVGEAEQDQDGEFGSSTSTAPDSSSQPTTRGQIGVQGGLPIAPAPPDYRRPGTPVSARSKGQYSTGKSPGFPGSTMLMNSDDIDLSLQSNFHIKPSYSYAQLISQAILDAEDEKLTLNGIYTFIQQKYSYYRNQHGGGWQNSIRHNLSLNKAFQKIARTTDEPGKGMKWHIVPAHRDEMARNCVRGGRGGHRGSPGSPSNLGLLTRASKAAAEHGSERSKRSPRSGSPPPSSYPSNAPQYTPVRSGRLDDSLHEMPGDGSPLPRHRRQHGYGLSDNAPGSPPVLSSSYMQEEGSSFVTPAPHRVHPRLAPPSTAQRPSQHMPTSSPAPFWKFAEYGNTPLKGPAFDSSPMKAPNAGAGAPPSSSPAPGRRSSAASPTRNGGIEKEEAKPEEPTVDDVEEEDQGFDLTKGFQTIGSYHAPAAQGIPVPVPVNTVNGTNGVNVRVN</sequence>
<feature type="compositionally biased region" description="Basic and acidic residues" evidence="7">
    <location>
        <begin position="570"/>
        <end position="580"/>
    </location>
</feature>
<evidence type="ECO:0000256" key="6">
    <source>
        <dbReference type="PROSITE-ProRule" id="PRU00089"/>
    </source>
</evidence>